<dbReference type="Pfam" id="PF13350">
    <property type="entry name" value="Y_phosphatase3"/>
    <property type="match status" value="1"/>
</dbReference>
<dbReference type="PANTHER" id="PTHR31126">
    <property type="entry name" value="TYROSINE-PROTEIN PHOSPHATASE"/>
    <property type="match status" value="1"/>
</dbReference>
<dbReference type="GO" id="GO:0004721">
    <property type="term" value="F:phosphoprotein phosphatase activity"/>
    <property type="evidence" value="ECO:0007669"/>
    <property type="project" value="InterPro"/>
</dbReference>
<organism evidence="2 3">
    <name type="scientific">Mycolicibacterium confluentis</name>
    <dbReference type="NCBI Taxonomy" id="28047"/>
    <lineage>
        <taxon>Bacteria</taxon>
        <taxon>Bacillati</taxon>
        <taxon>Actinomycetota</taxon>
        <taxon>Actinomycetes</taxon>
        <taxon>Mycobacteriales</taxon>
        <taxon>Mycobacteriaceae</taxon>
        <taxon>Mycolicibacterium</taxon>
    </lineage>
</organism>
<gene>
    <name evidence="2" type="primary">ptbB</name>
    <name evidence="2" type="ORF">MCNF_45790</name>
</gene>
<evidence type="ECO:0000256" key="1">
    <source>
        <dbReference type="ARBA" id="ARBA00009580"/>
    </source>
</evidence>
<dbReference type="EMBL" id="AP022612">
    <property type="protein sequence ID" value="BBZ35974.1"/>
    <property type="molecule type" value="Genomic_DNA"/>
</dbReference>
<comment type="similarity">
    <text evidence="1">Belongs to the protein-tyrosine phosphatase family.</text>
</comment>
<dbReference type="OrthoDB" id="1188001at2"/>
<dbReference type="SUPFAM" id="SSF52799">
    <property type="entry name" value="(Phosphotyrosine protein) phosphatases II"/>
    <property type="match status" value="1"/>
</dbReference>
<sequence length="268" mass="29216">MTAELSGGWNFRDVSTSTSQAIAPGRLFRAGELSQLDDTGVQQLRTLGVTDVADLRTAIEVEKHGADLVPDGIVVHLLPFVEVVVSVDGDAPHENAFQRLMTEKPDEESMFDAAQRYMTEEYTRFAKAPGAARAVNRMVTLLAGGSSVLTHCFAGKDRTGFSVAVILEAAGIDRDTVMADYLASNASAPRLRELIMERIAQRFDGQIPDEAREFTEARLSDDVLGVRAEYLEAALRTIETDFGSVEGYVRSTSVSDEDLARLRTALRG</sequence>
<dbReference type="InterPro" id="IPR026893">
    <property type="entry name" value="Tyr/Ser_Pase_IphP-type"/>
</dbReference>
<protein>
    <submittedName>
        <fullName evidence="2">Phosphotyrosine protein phosphatase</fullName>
    </submittedName>
</protein>
<proteinExistence type="inferred from homology"/>
<evidence type="ECO:0000313" key="2">
    <source>
        <dbReference type="EMBL" id="BBZ35974.1"/>
    </source>
</evidence>
<accession>A0A7I7Y3Q9</accession>
<dbReference type="RefSeq" id="WP_085151352.1">
    <property type="nucleotide sequence ID" value="NZ_AP022612.1"/>
</dbReference>
<dbReference type="AlphaFoldDB" id="A0A7I7Y3Q9"/>
<reference evidence="2" key="1">
    <citation type="journal article" date="2019" name="Emerg. Microbes Infect.">
        <title>Comprehensive subspecies identification of 175 nontuberculous mycobacteria species based on 7547 genomic profiles.</title>
        <authorList>
            <person name="Matsumoto Y."/>
            <person name="Kinjo T."/>
            <person name="Motooka D."/>
            <person name="Nabeya D."/>
            <person name="Jung N."/>
            <person name="Uechi K."/>
            <person name="Horii T."/>
            <person name="Iida T."/>
            <person name="Fujita J."/>
            <person name="Nakamura S."/>
        </authorList>
    </citation>
    <scope>NUCLEOTIDE SEQUENCE [LARGE SCALE GENOMIC DNA]</scope>
    <source>
        <strain evidence="2">JCM 13671</strain>
    </source>
</reference>
<dbReference type="Proteomes" id="UP000466931">
    <property type="component" value="Chromosome"/>
</dbReference>
<dbReference type="PANTHER" id="PTHR31126:SF1">
    <property type="entry name" value="TYROSINE SPECIFIC PROTEIN PHOSPHATASES DOMAIN-CONTAINING PROTEIN"/>
    <property type="match status" value="1"/>
</dbReference>
<name>A0A7I7Y3Q9_9MYCO</name>
<evidence type="ECO:0000313" key="3">
    <source>
        <dbReference type="Proteomes" id="UP000466931"/>
    </source>
</evidence>
<dbReference type="InterPro" id="IPR029021">
    <property type="entry name" value="Prot-tyrosine_phosphatase-like"/>
</dbReference>
<keyword evidence="3" id="KW-1185">Reference proteome</keyword>
<dbReference type="Gene3D" id="3.90.190.10">
    <property type="entry name" value="Protein tyrosine phosphatase superfamily"/>
    <property type="match status" value="1"/>
</dbReference>
<reference evidence="2" key="2">
    <citation type="submission" date="2020-02" db="EMBL/GenBank/DDBJ databases">
        <authorList>
            <person name="Matsumoto Y."/>
            <person name="Motooka D."/>
            <person name="Nakamura S."/>
        </authorList>
    </citation>
    <scope>NUCLEOTIDE SEQUENCE</scope>
    <source>
        <strain evidence="2">JCM 13671</strain>
    </source>
</reference>